<organism evidence="1 2">
    <name type="scientific">Amborella trichopoda</name>
    <dbReference type="NCBI Taxonomy" id="13333"/>
    <lineage>
        <taxon>Eukaryota</taxon>
        <taxon>Viridiplantae</taxon>
        <taxon>Streptophyta</taxon>
        <taxon>Embryophyta</taxon>
        <taxon>Tracheophyta</taxon>
        <taxon>Spermatophyta</taxon>
        <taxon>Magnoliopsida</taxon>
        <taxon>Amborellales</taxon>
        <taxon>Amborellaceae</taxon>
        <taxon>Amborella</taxon>
    </lineage>
</organism>
<dbReference type="STRING" id="13333.U5CKS6"/>
<dbReference type="AlphaFoldDB" id="U5CKS6"/>
<gene>
    <name evidence="1" type="ORF">AMTR_s04853p00003280</name>
</gene>
<dbReference type="HOGENOM" id="CLU_162914_0_0_1"/>
<protein>
    <submittedName>
        <fullName evidence="1">Uncharacterized protein</fullName>
    </submittedName>
</protein>
<evidence type="ECO:0000313" key="2">
    <source>
        <dbReference type="Proteomes" id="UP000017836"/>
    </source>
</evidence>
<accession>U5CKS6</accession>
<dbReference type="EMBL" id="KI396882">
    <property type="protein sequence ID" value="ERM96786.1"/>
    <property type="molecule type" value="Genomic_DNA"/>
</dbReference>
<dbReference type="KEGG" id="atr:18424733"/>
<proteinExistence type="predicted"/>
<dbReference type="Proteomes" id="UP000017836">
    <property type="component" value="Unassembled WGS sequence"/>
</dbReference>
<feature type="non-terminal residue" evidence="1">
    <location>
        <position position="110"/>
    </location>
</feature>
<name>U5CKS6_AMBTC</name>
<keyword evidence="2" id="KW-1185">Reference proteome</keyword>
<reference evidence="2" key="1">
    <citation type="journal article" date="2013" name="Science">
        <title>The Amborella genome and the evolution of flowering plants.</title>
        <authorList>
            <consortium name="Amborella Genome Project"/>
        </authorList>
    </citation>
    <scope>NUCLEOTIDE SEQUENCE [LARGE SCALE GENOMIC DNA]</scope>
</reference>
<dbReference type="Gramene" id="ERM96786">
    <property type="protein sequence ID" value="ERM96786"/>
    <property type="gene ID" value="AMTR_s04853p00003280"/>
</dbReference>
<sequence length="110" mass="12208">MVFNGGSFQPSKPIEEVGAAFPDDLPDTWLKIAEIVCGKSEIDVYMQALLKDLKEIDSGKVELPDSSYSIESLLENISNDLGVTSFGLKPVPTKCKTKKKERSFWTEAEH</sequence>
<dbReference type="OrthoDB" id="118550at2759"/>
<evidence type="ECO:0000313" key="1">
    <source>
        <dbReference type="EMBL" id="ERM96786.1"/>
    </source>
</evidence>